<dbReference type="PATRIC" id="fig|1409923.3.peg.1994"/>
<organism evidence="1 2">
    <name type="scientific">Acinetobacter baumannii MRSN 3527</name>
    <dbReference type="NCBI Taxonomy" id="1409923"/>
    <lineage>
        <taxon>Bacteria</taxon>
        <taxon>Pseudomonadati</taxon>
        <taxon>Pseudomonadota</taxon>
        <taxon>Gammaproteobacteria</taxon>
        <taxon>Moraxellales</taxon>
        <taxon>Moraxellaceae</taxon>
        <taxon>Acinetobacter</taxon>
        <taxon>Acinetobacter calcoaceticus/baumannii complex</taxon>
    </lineage>
</organism>
<dbReference type="GeneID" id="92892852"/>
<dbReference type="EMBL" id="JPHZ01000036">
    <property type="protein sequence ID" value="KLT84090.1"/>
    <property type="molecule type" value="Genomic_DNA"/>
</dbReference>
<dbReference type="InterPro" id="IPR024524">
    <property type="entry name" value="DUF3800"/>
</dbReference>
<sequence length="224" mass="26308">MIAIYLDESGDLGWTFTAPYGKGGSSRTLTIACVICPRDKTKHLNRIVTGFYKARKRPLNNELKSYDLSSKEKEQFVQQIIKLHSNHPDIKLLSITVNKKRVKTKLRNDPNALYNYMVKNMLLNHLCNHKHIDFIPDSRCEKVNVGWNLEIYLKQMIAERSQLDDVLNETLNVKPFDSRVTKELQFIDFYAGLVWSKYEFKDERVDQYFDVANPSNQLMFFEYQ</sequence>
<comment type="caution">
    <text evidence="1">The sequence shown here is derived from an EMBL/GenBank/DDBJ whole genome shotgun (WGS) entry which is preliminary data.</text>
</comment>
<name>A0A0J0ZPQ5_ACIBA</name>
<protein>
    <submittedName>
        <fullName evidence="1">PF12686 family protein</fullName>
    </submittedName>
</protein>
<reference evidence="1 2" key="1">
    <citation type="submission" date="2014-07" db="EMBL/GenBank/DDBJ databases">
        <authorList>
            <person name="Harkins D.M."/>
            <person name="Lesho E."/>
            <person name="Waterman P.E."/>
            <person name="Chan A."/>
            <person name="Fouts D.E."/>
        </authorList>
    </citation>
    <scope>NUCLEOTIDE SEQUENCE [LARGE SCALE GENOMIC DNA]</scope>
    <source>
        <strain evidence="1 2">MRSN 3527</strain>
    </source>
</reference>
<dbReference type="AlphaFoldDB" id="A0A0J0ZPQ5"/>
<proteinExistence type="predicted"/>
<evidence type="ECO:0000313" key="2">
    <source>
        <dbReference type="Proteomes" id="UP000036122"/>
    </source>
</evidence>
<evidence type="ECO:0000313" key="1">
    <source>
        <dbReference type="EMBL" id="KLT84090.1"/>
    </source>
</evidence>
<dbReference type="RefSeq" id="WP_000560650.1">
    <property type="nucleotide sequence ID" value="NZ_JPHZ01000036.1"/>
</dbReference>
<dbReference type="Proteomes" id="UP000036122">
    <property type="component" value="Unassembled WGS sequence"/>
</dbReference>
<gene>
    <name evidence="1" type="ORF">T630_0995</name>
</gene>
<accession>A0A0J0ZPQ5</accession>
<dbReference type="Pfam" id="PF12686">
    <property type="entry name" value="DUF3800"/>
    <property type="match status" value="1"/>
</dbReference>